<dbReference type="Proteomes" id="UP000029257">
    <property type="component" value="Unassembled WGS sequence"/>
</dbReference>
<reference evidence="4 5" key="1">
    <citation type="submission" date="2014-08" db="EMBL/GenBank/DDBJ databases">
        <title>Genome sequences of NCPPB Pectobacterium isolates.</title>
        <authorList>
            <person name="Glover R.H."/>
            <person name="Sapp M."/>
            <person name="Elphinstone J."/>
        </authorList>
    </citation>
    <scope>NUCLEOTIDE SEQUENCE [LARGE SCALE GENOMIC DNA]</scope>
    <source>
        <strain evidence="2 4">NCPPB 3701</strain>
        <strain evidence="3 5">NCPPB3702</strain>
    </source>
</reference>
<dbReference type="InterPro" id="IPR010982">
    <property type="entry name" value="Lambda_DNA-bd_dom_sf"/>
</dbReference>
<accession>A0AAW3ENN0</accession>
<evidence type="ECO:0000313" key="5">
    <source>
        <dbReference type="Proteomes" id="UP000029436"/>
    </source>
</evidence>
<dbReference type="Gene3D" id="1.10.260.40">
    <property type="entry name" value="lambda repressor-like DNA-binding domains"/>
    <property type="match status" value="1"/>
</dbReference>
<dbReference type="PANTHER" id="PTHR36924">
    <property type="entry name" value="ANTITOXIN HIGA-1"/>
    <property type="match status" value="1"/>
</dbReference>
<sequence length="93" mass="10906">MRTEGAEPTTVGEMLSEEFLKPLKMSVYELANRMGISYNRTMDILKNKSIIKESESLALSNILNTDAYFWLNLQEHHKNWSDFQTMHLRKKNP</sequence>
<protein>
    <recommendedName>
        <fullName evidence="6">Addiction module antidote protein, HigA family</fullName>
    </recommendedName>
</protein>
<dbReference type="EMBL" id="JQHP01000002">
    <property type="protein sequence ID" value="KFX09269.1"/>
    <property type="molecule type" value="Genomic_DNA"/>
</dbReference>
<evidence type="ECO:0008006" key="6">
    <source>
        <dbReference type="Google" id="ProtNLM"/>
    </source>
</evidence>
<organism evidence="2 4">
    <name type="scientific">Pectobacterium wasabiae</name>
    <dbReference type="NCBI Taxonomy" id="55208"/>
    <lineage>
        <taxon>Bacteria</taxon>
        <taxon>Pseudomonadati</taxon>
        <taxon>Pseudomonadota</taxon>
        <taxon>Gammaproteobacteria</taxon>
        <taxon>Enterobacterales</taxon>
        <taxon>Pectobacteriaceae</taxon>
        <taxon>Pectobacterium</taxon>
    </lineage>
</organism>
<evidence type="ECO:0000313" key="4">
    <source>
        <dbReference type="Proteomes" id="UP000029257"/>
    </source>
</evidence>
<evidence type="ECO:0000313" key="2">
    <source>
        <dbReference type="EMBL" id="KFX09269.1"/>
    </source>
</evidence>
<name>A0AAW3ENN0_9GAMM</name>
<proteinExistence type="predicted"/>
<evidence type="ECO:0000313" key="3">
    <source>
        <dbReference type="EMBL" id="KGA29376.1"/>
    </source>
</evidence>
<gene>
    <name evidence="2" type="ORF">JV38_06130</name>
    <name evidence="3" type="ORF">KU73_09850</name>
</gene>
<dbReference type="AlphaFoldDB" id="A0AAW3ENN0"/>
<dbReference type="InterPro" id="IPR013430">
    <property type="entry name" value="Toxin_antidote_HigA"/>
</dbReference>
<keyword evidence="5" id="KW-1185">Reference proteome</keyword>
<dbReference type="GO" id="GO:0003677">
    <property type="term" value="F:DNA binding"/>
    <property type="evidence" value="ECO:0007669"/>
    <property type="project" value="UniProtKB-KW"/>
</dbReference>
<dbReference type="SUPFAM" id="SSF47413">
    <property type="entry name" value="lambda repressor-like DNA-binding domains"/>
    <property type="match status" value="1"/>
</dbReference>
<comment type="caution">
    <text evidence="2">The sequence shown here is derived from an EMBL/GenBank/DDBJ whole genome shotgun (WGS) entry which is preliminary data.</text>
</comment>
<dbReference type="EMBL" id="JQOH01000003">
    <property type="protein sequence ID" value="KGA29376.1"/>
    <property type="molecule type" value="Genomic_DNA"/>
</dbReference>
<evidence type="ECO:0000256" key="1">
    <source>
        <dbReference type="ARBA" id="ARBA00023125"/>
    </source>
</evidence>
<dbReference type="NCBIfam" id="TIGR02607">
    <property type="entry name" value="antidote_HigA"/>
    <property type="match status" value="1"/>
</dbReference>
<dbReference type="Proteomes" id="UP000029436">
    <property type="component" value="Unassembled WGS sequence"/>
</dbReference>
<dbReference type="RefSeq" id="WP_005975763.1">
    <property type="nucleotide sequence ID" value="NZ_JQHP01000002.1"/>
</dbReference>
<dbReference type="PANTHER" id="PTHR36924:SF1">
    <property type="entry name" value="ANTITOXIN HIGA-1"/>
    <property type="match status" value="1"/>
</dbReference>
<keyword evidence="1" id="KW-0238">DNA-binding</keyword>